<proteinExistence type="predicted"/>
<comment type="caution">
    <text evidence="1">The sequence shown here is derived from an EMBL/GenBank/DDBJ whole genome shotgun (WGS) entry which is preliminary data.</text>
</comment>
<reference evidence="1" key="1">
    <citation type="submission" date="2015-07" db="EMBL/GenBank/DDBJ databases">
        <title>Draft genome sequence of Streptomyces fradiae, a resistant strain to nitron-oligomycin.</title>
        <authorList>
            <person name="Vatlin A.A."/>
            <person name="Bekker O.B."/>
            <person name="Danilenko V.N."/>
        </authorList>
    </citation>
    <scope>NUCLEOTIDE SEQUENCE</scope>
    <source>
        <strain evidence="1">Olg1-1</strain>
    </source>
</reference>
<dbReference type="Proteomes" id="UP000037185">
    <property type="component" value="Unassembled WGS sequence"/>
</dbReference>
<evidence type="ECO:0000313" key="1">
    <source>
        <dbReference type="EMBL" id="KNE82355.1"/>
    </source>
</evidence>
<name>A0ACC4WCQ4_STRFR</name>
<protein>
    <submittedName>
        <fullName evidence="1">Peptidase</fullName>
    </submittedName>
</protein>
<keyword evidence="2" id="KW-1185">Reference proteome</keyword>
<organism evidence="1 2">
    <name type="scientific">Streptomyces fradiae</name>
    <name type="common">Streptomyces roseoflavus</name>
    <dbReference type="NCBI Taxonomy" id="1906"/>
    <lineage>
        <taxon>Bacteria</taxon>
        <taxon>Bacillati</taxon>
        <taxon>Actinomycetota</taxon>
        <taxon>Actinomycetes</taxon>
        <taxon>Kitasatosporales</taxon>
        <taxon>Streptomycetaceae</taxon>
        <taxon>Streptomyces</taxon>
    </lineage>
</organism>
<gene>
    <name evidence="1" type="ORF">ADZ36_11505</name>
</gene>
<sequence>MRPLVLRMHFYAGILVAPFLLIAAVTGLLYAASYPLEKVIYADELTVPVPEGKAALPLSQQVGAAVEAHPGGTLSKVWPSPEAGATTRVLFEDPGLGESKSTAVFVDPYTAEVRGELLSYGSSGALPVRAWISEFHRHLHLGEPGRLYSELAASWLWVVALGGLLLWLRRRRATRGARGLLLPERGLTGRRRTMSRHGAIGVWSLLGLLFLSATGLTWSTYAGENVALLREQVRGTTPAVTATVDPAAGTGADGHEGHGSAHGDGGHQPGEGGDIGLDRLMDTAREQGVSESVVITLPADEKGAYVVAENDKQWPVHFDSVSVHPATGEVVDTLAFADYPVLAQLTRFGIDAHMGLFLGLPNQLLLIALMAGLIVLIVYGYRMWWQRRPARGTRFGVGRPMPRGAWRKAPPGALAGLLAAAVLLGWFVPLFGLGLVLFLAVDLLRGAVARRRADVS</sequence>
<accession>A0ACC4WCQ4</accession>
<dbReference type="EMBL" id="LGSP01000017">
    <property type="protein sequence ID" value="KNE82355.1"/>
    <property type="molecule type" value="Genomic_DNA"/>
</dbReference>
<evidence type="ECO:0000313" key="2">
    <source>
        <dbReference type="Proteomes" id="UP000037185"/>
    </source>
</evidence>